<dbReference type="InterPro" id="IPR006119">
    <property type="entry name" value="Resolv_N"/>
</dbReference>
<dbReference type="RefSeq" id="WP_132830712.1">
    <property type="nucleotide sequence ID" value="NZ_SMFP01000012.1"/>
</dbReference>
<organism evidence="3 4">
    <name type="scientific">Antarcticimicrobium sediminis</name>
    <dbReference type="NCBI Taxonomy" id="2546227"/>
    <lineage>
        <taxon>Bacteria</taxon>
        <taxon>Pseudomonadati</taxon>
        <taxon>Pseudomonadota</taxon>
        <taxon>Alphaproteobacteria</taxon>
        <taxon>Rhodobacterales</taxon>
        <taxon>Paracoccaceae</taxon>
        <taxon>Antarcticimicrobium</taxon>
    </lineage>
</organism>
<dbReference type="PROSITE" id="PS51737">
    <property type="entry name" value="RECOMBINASE_DNA_BIND"/>
    <property type="match status" value="1"/>
</dbReference>
<keyword evidence="4" id="KW-1185">Reference proteome</keyword>
<evidence type="ECO:0000259" key="1">
    <source>
        <dbReference type="PROSITE" id="PS51736"/>
    </source>
</evidence>
<name>A0A4R5EM35_9RHOB</name>
<dbReference type="GO" id="GO:0000150">
    <property type="term" value="F:DNA strand exchange activity"/>
    <property type="evidence" value="ECO:0007669"/>
    <property type="project" value="InterPro"/>
</dbReference>
<dbReference type="EMBL" id="SMFP01000012">
    <property type="protein sequence ID" value="TDE35634.1"/>
    <property type="molecule type" value="Genomic_DNA"/>
</dbReference>
<dbReference type="Proteomes" id="UP000294662">
    <property type="component" value="Unassembled WGS sequence"/>
</dbReference>
<feature type="domain" description="Recombinase" evidence="2">
    <location>
        <begin position="169"/>
        <end position="287"/>
    </location>
</feature>
<dbReference type="PROSITE" id="PS51736">
    <property type="entry name" value="RECOMBINASES_3"/>
    <property type="match status" value="1"/>
</dbReference>
<dbReference type="GO" id="GO:0003677">
    <property type="term" value="F:DNA binding"/>
    <property type="evidence" value="ECO:0007669"/>
    <property type="project" value="InterPro"/>
</dbReference>
<evidence type="ECO:0000313" key="4">
    <source>
        <dbReference type="Proteomes" id="UP000294662"/>
    </source>
</evidence>
<feature type="domain" description="Resolvase/invertase-type recombinase catalytic" evidence="1">
    <location>
        <begin position="9"/>
        <end position="161"/>
    </location>
</feature>
<dbReference type="InterPro" id="IPR036162">
    <property type="entry name" value="Resolvase-like_N_sf"/>
</dbReference>
<reference evidence="3 4" key="1">
    <citation type="submission" date="2019-03" db="EMBL/GenBank/DDBJ databases">
        <authorList>
            <person name="Zhang S."/>
        </authorList>
    </citation>
    <scope>NUCLEOTIDE SEQUENCE [LARGE SCALE GENOMIC DNA]</scope>
    <source>
        <strain evidence="3 4">S4J41</strain>
    </source>
</reference>
<evidence type="ECO:0000259" key="2">
    <source>
        <dbReference type="PROSITE" id="PS51737"/>
    </source>
</evidence>
<proteinExistence type="predicted"/>
<dbReference type="InterPro" id="IPR038109">
    <property type="entry name" value="DNA_bind_recomb_sf"/>
</dbReference>
<dbReference type="InterPro" id="IPR011109">
    <property type="entry name" value="DNA_bind_recombinase_dom"/>
</dbReference>
<evidence type="ECO:0000313" key="3">
    <source>
        <dbReference type="EMBL" id="TDE35634.1"/>
    </source>
</evidence>
<dbReference type="Gene3D" id="3.90.1750.20">
    <property type="entry name" value="Putative Large Serine Recombinase, Chain B, Domain 2"/>
    <property type="match status" value="1"/>
</dbReference>
<sequence length="558" mass="60709">MKPKPRTIRCAIYTRKSSEDGLEQEFNSLDAQAEACAAYVASQKHEGWKLLPARYDDGGLSGGTLERPALQRLLGHIEAGRVDMIVVYKIDRLTRSLTDFAKLVERLEAADCSFVSVTQAFNTSSSMGRLTLNVLLSFAQFEREVTAERIRDKIAASKKKGFWMGGNLPLGYDRHPDPEKRSLAINPVEAEVVKTLFRLYDELGSLGAVTREAERLGIGSKRRTNLSGRASGGGRLSNGQVHHLLRNPVYTGQIRHKDKLWPGLHDPILEQELWDRVQAGLDAASRRPRGRTIPSGASPAAALVGKLRDETGDRLTPTHTVKRGRRHRYYVSNRLISGGTDPSGWRLPAASFERAVAGSLAEHLTALVKSHRLLETPDAAAALSLEARVDTLTDNLRRTPATAAPLIAEVRVTRTSLHVTCDEDALTDGLGLATGALSSGAVAFASPLTLRRRGVETRIVSGTLAPASDPVLLRNLAAAHSWTRDLHAGTPISGITRKSGHSESFIRTRAQLAFLSPSLQAAILSGTLPPDVTLKRILAKPIPLDWAEQEHLYGPPAT</sequence>
<comment type="caution">
    <text evidence="3">The sequence shown here is derived from an EMBL/GenBank/DDBJ whole genome shotgun (WGS) entry which is preliminary data.</text>
</comment>
<dbReference type="InterPro" id="IPR050639">
    <property type="entry name" value="SSR_resolvase"/>
</dbReference>
<dbReference type="OrthoDB" id="7277848at2"/>
<dbReference type="Pfam" id="PF00239">
    <property type="entry name" value="Resolvase"/>
    <property type="match status" value="1"/>
</dbReference>
<dbReference type="SMART" id="SM00857">
    <property type="entry name" value="Resolvase"/>
    <property type="match status" value="1"/>
</dbReference>
<protein>
    <submittedName>
        <fullName evidence="3">Recombinase family protein</fullName>
    </submittedName>
</protein>
<dbReference type="PANTHER" id="PTHR30461">
    <property type="entry name" value="DNA-INVERTASE FROM LAMBDOID PROPHAGE"/>
    <property type="match status" value="1"/>
</dbReference>
<dbReference type="PANTHER" id="PTHR30461:SF23">
    <property type="entry name" value="DNA RECOMBINASE-RELATED"/>
    <property type="match status" value="1"/>
</dbReference>
<dbReference type="Pfam" id="PF07508">
    <property type="entry name" value="Recombinase"/>
    <property type="match status" value="1"/>
</dbReference>
<dbReference type="CDD" id="cd03768">
    <property type="entry name" value="SR_ResInv"/>
    <property type="match status" value="1"/>
</dbReference>
<dbReference type="SUPFAM" id="SSF53041">
    <property type="entry name" value="Resolvase-like"/>
    <property type="match status" value="1"/>
</dbReference>
<dbReference type="Gene3D" id="3.40.50.1390">
    <property type="entry name" value="Resolvase, N-terminal catalytic domain"/>
    <property type="match status" value="1"/>
</dbReference>
<gene>
    <name evidence="3" type="ORF">E1B25_16910</name>
</gene>
<accession>A0A4R5EM35</accession>
<dbReference type="AlphaFoldDB" id="A0A4R5EM35"/>